<proteinExistence type="predicted"/>
<accession>A0A382DFI8</accession>
<evidence type="ECO:0000313" key="1">
    <source>
        <dbReference type="EMBL" id="SVB36919.1"/>
    </source>
</evidence>
<organism evidence="1">
    <name type="scientific">marine metagenome</name>
    <dbReference type="NCBI Taxonomy" id="408172"/>
    <lineage>
        <taxon>unclassified sequences</taxon>
        <taxon>metagenomes</taxon>
        <taxon>ecological metagenomes</taxon>
    </lineage>
</organism>
<dbReference type="AlphaFoldDB" id="A0A382DFI8"/>
<name>A0A382DFI8_9ZZZZ</name>
<reference evidence="1" key="1">
    <citation type="submission" date="2018-05" db="EMBL/GenBank/DDBJ databases">
        <authorList>
            <person name="Lanie J.A."/>
            <person name="Ng W.-L."/>
            <person name="Kazmierczak K.M."/>
            <person name="Andrzejewski T.M."/>
            <person name="Davidsen T.M."/>
            <person name="Wayne K.J."/>
            <person name="Tettelin H."/>
            <person name="Glass J.I."/>
            <person name="Rusch D."/>
            <person name="Podicherti R."/>
            <person name="Tsui H.-C.T."/>
            <person name="Winkler M.E."/>
        </authorList>
    </citation>
    <scope>NUCLEOTIDE SEQUENCE</scope>
</reference>
<feature type="non-terminal residue" evidence="1">
    <location>
        <position position="76"/>
    </location>
</feature>
<protein>
    <submittedName>
        <fullName evidence="1">Uncharacterized protein</fullName>
    </submittedName>
</protein>
<sequence>MGEEQAQKGGRQTACKPGSVHATALPRGIWWRSTAIHLRHSSPNASCNLPGWRREHACPVRPSLPGVTSLFGFAPG</sequence>
<dbReference type="EMBL" id="UINC01039035">
    <property type="protein sequence ID" value="SVB36919.1"/>
    <property type="molecule type" value="Genomic_DNA"/>
</dbReference>
<gene>
    <name evidence="1" type="ORF">METZ01_LOCUS189773</name>
</gene>